<accession>A0A3Q2XIL1</accession>
<dbReference type="GO" id="GO:0005634">
    <property type="term" value="C:nucleus"/>
    <property type="evidence" value="ECO:0007669"/>
    <property type="project" value="TreeGrafter"/>
</dbReference>
<protein>
    <submittedName>
        <fullName evidence="4">Box C/D snoRNA protein 1-like</fullName>
    </submittedName>
</protein>
<dbReference type="GeneTree" id="ENSGT00390000017201"/>
<dbReference type="PANTHER" id="PTHR13483:SF3">
    <property type="entry name" value="BOX C_D SNORNA PROTEIN 1"/>
    <property type="match status" value="1"/>
</dbReference>
<evidence type="ECO:0000313" key="5">
    <source>
        <dbReference type="Proteomes" id="UP000264820"/>
    </source>
</evidence>
<evidence type="ECO:0000259" key="3">
    <source>
        <dbReference type="Pfam" id="PF25790"/>
    </source>
</evidence>
<keyword evidence="1" id="KW-0597">Phosphoprotein</keyword>
<dbReference type="GO" id="GO:0000492">
    <property type="term" value="P:box C/D snoRNP assembly"/>
    <property type="evidence" value="ECO:0007669"/>
    <property type="project" value="TreeGrafter"/>
</dbReference>
<evidence type="ECO:0000313" key="4">
    <source>
        <dbReference type="Ensembl" id="ENSHCOP00000003632.1"/>
    </source>
</evidence>
<dbReference type="Proteomes" id="UP000264820">
    <property type="component" value="Unplaced"/>
</dbReference>
<keyword evidence="5" id="KW-1185">Reference proteome</keyword>
<sequence>MDAEAKKLIVNARKMNITLRTLPSTFTKSKENSTIFNSREKLFLWHLKIVFPQSNTEFSQKRVCDRLSLEEILMPYIHPTESDPIIRQKLKRYVHAPIEDVNVFMKAEELKANSVRYHKLDLQKSLRDNLRNKILIEYPLLHVVLSDHWNDFPLKEPAEPASANDKYATKGVAVDHANEDLALCSPSLPRSHTTRGNVFTALRSSPESLPPQEKRLRRELGEEELEEGEIAESEDEEDKGENIGKNSTLNQTCDGATSKDELVDEGTANCINKDLSSVVNSMTARESAEVSMTE</sequence>
<dbReference type="GO" id="GO:0000463">
    <property type="term" value="P:maturation of LSU-rRNA from tricistronic rRNA transcript (SSU-rRNA, 5.8S rRNA, LSU-rRNA)"/>
    <property type="evidence" value="ECO:0007669"/>
    <property type="project" value="TreeGrafter"/>
</dbReference>
<dbReference type="STRING" id="109280.ENSHCOP00000003632"/>
<feature type="domain" description="BCD1 alpha/beta" evidence="3">
    <location>
        <begin position="6"/>
        <end position="153"/>
    </location>
</feature>
<dbReference type="GO" id="GO:0048254">
    <property type="term" value="P:snoRNA localization"/>
    <property type="evidence" value="ECO:0007669"/>
    <property type="project" value="TreeGrafter"/>
</dbReference>
<evidence type="ECO:0000256" key="1">
    <source>
        <dbReference type="ARBA" id="ARBA00022553"/>
    </source>
</evidence>
<name>A0A3Q2XIL1_HIPCM</name>
<dbReference type="Ensembl" id="ENSHCOT00000008406.1">
    <property type="protein sequence ID" value="ENSHCOP00000003632.1"/>
    <property type="gene ID" value="ENSHCOG00000005003.1"/>
</dbReference>
<dbReference type="PANTHER" id="PTHR13483">
    <property type="entry name" value="BOX C_D SNORNA PROTEIN 1-RELATED"/>
    <property type="match status" value="1"/>
</dbReference>
<feature type="compositionally biased region" description="Acidic residues" evidence="2">
    <location>
        <begin position="221"/>
        <end position="239"/>
    </location>
</feature>
<dbReference type="Pfam" id="PF25790">
    <property type="entry name" value="BCD1"/>
    <property type="match status" value="1"/>
</dbReference>
<dbReference type="InterPro" id="IPR051639">
    <property type="entry name" value="BCD1"/>
</dbReference>
<reference evidence="4" key="2">
    <citation type="submission" date="2025-09" db="UniProtKB">
        <authorList>
            <consortium name="Ensembl"/>
        </authorList>
    </citation>
    <scope>IDENTIFICATION</scope>
</reference>
<reference evidence="4" key="1">
    <citation type="submission" date="2025-08" db="UniProtKB">
        <authorList>
            <consortium name="Ensembl"/>
        </authorList>
    </citation>
    <scope>IDENTIFICATION</scope>
</reference>
<dbReference type="AlphaFoldDB" id="A0A3Q2XIL1"/>
<dbReference type="InterPro" id="IPR057721">
    <property type="entry name" value="BCD1_alpha/beta"/>
</dbReference>
<evidence type="ECO:0000256" key="2">
    <source>
        <dbReference type="SAM" id="MobiDB-lite"/>
    </source>
</evidence>
<organism evidence="4 5">
    <name type="scientific">Hippocampus comes</name>
    <name type="common">Tiger tail seahorse</name>
    <dbReference type="NCBI Taxonomy" id="109280"/>
    <lineage>
        <taxon>Eukaryota</taxon>
        <taxon>Metazoa</taxon>
        <taxon>Chordata</taxon>
        <taxon>Craniata</taxon>
        <taxon>Vertebrata</taxon>
        <taxon>Euteleostomi</taxon>
        <taxon>Actinopterygii</taxon>
        <taxon>Neopterygii</taxon>
        <taxon>Teleostei</taxon>
        <taxon>Neoteleostei</taxon>
        <taxon>Acanthomorphata</taxon>
        <taxon>Syngnathiaria</taxon>
        <taxon>Syngnathiformes</taxon>
        <taxon>Syngnathoidei</taxon>
        <taxon>Syngnathidae</taxon>
        <taxon>Hippocampus</taxon>
    </lineage>
</organism>
<dbReference type="GO" id="GO:0070761">
    <property type="term" value="C:pre-snoRNP complex"/>
    <property type="evidence" value="ECO:0007669"/>
    <property type="project" value="TreeGrafter"/>
</dbReference>
<feature type="compositionally biased region" description="Polar residues" evidence="2">
    <location>
        <begin position="244"/>
        <end position="255"/>
    </location>
</feature>
<feature type="region of interest" description="Disordered" evidence="2">
    <location>
        <begin position="274"/>
        <end position="294"/>
    </location>
</feature>
<proteinExistence type="predicted"/>
<feature type="region of interest" description="Disordered" evidence="2">
    <location>
        <begin position="221"/>
        <end position="257"/>
    </location>
</feature>